<dbReference type="FunFam" id="2.60.40.1120:FF:000003">
    <property type="entry name" value="Outer membrane protein Omp121"/>
    <property type="match status" value="1"/>
</dbReference>
<dbReference type="Proteomes" id="UP000190852">
    <property type="component" value="Unassembled WGS sequence"/>
</dbReference>
<dbReference type="NCBIfam" id="TIGR04056">
    <property type="entry name" value="OMP_RagA_SusC"/>
    <property type="match status" value="1"/>
</dbReference>
<keyword evidence="7 11" id="KW-0798">TonB box</keyword>
<dbReference type="Pfam" id="PF00593">
    <property type="entry name" value="TonB_dep_Rec_b-barrel"/>
    <property type="match status" value="1"/>
</dbReference>
<dbReference type="InterPro" id="IPR012910">
    <property type="entry name" value="Plug_dom"/>
</dbReference>
<dbReference type="SUPFAM" id="SSF56935">
    <property type="entry name" value="Porins"/>
    <property type="match status" value="1"/>
</dbReference>
<evidence type="ECO:0000256" key="11">
    <source>
        <dbReference type="RuleBase" id="RU003357"/>
    </source>
</evidence>
<dbReference type="GO" id="GO:0009279">
    <property type="term" value="C:cell outer membrane"/>
    <property type="evidence" value="ECO:0007669"/>
    <property type="project" value="UniProtKB-SubCell"/>
</dbReference>
<gene>
    <name evidence="14" type="ORF">SAMN05660349_02091</name>
</gene>
<keyword evidence="15" id="KW-1185">Reference proteome</keyword>
<reference evidence="15" key="1">
    <citation type="submission" date="2017-02" db="EMBL/GenBank/DDBJ databases">
        <authorList>
            <person name="Varghese N."/>
            <person name="Submissions S."/>
        </authorList>
    </citation>
    <scope>NUCLEOTIDE SEQUENCE [LARGE SCALE GENOMIC DNA]</scope>
    <source>
        <strain evidence="15">DSM 24967</strain>
    </source>
</reference>
<comment type="subcellular location">
    <subcellularLocation>
        <location evidence="1 10">Cell outer membrane</location>
        <topology evidence="1 10">Multi-pass membrane protein</topology>
    </subcellularLocation>
</comment>
<dbReference type="EMBL" id="FUYQ01000014">
    <property type="protein sequence ID" value="SKB62990.1"/>
    <property type="molecule type" value="Genomic_DNA"/>
</dbReference>
<dbReference type="InterPro" id="IPR036942">
    <property type="entry name" value="Beta-barrel_TonB_sf"/>
</dbReference>
<evidence type="ECO:0000256" key="6">
    <source>
        <dbReference type="ARBA" id="ARBA00023004"/>
    </source>
</evidence>
<keyword evidence="8 10" id="KW-0472">Membrane</keyword>
<evidence type="ECO:0000259" key="13">
    <source>
        <dbReference type="SMART" id="SM00965"/>
    </source>
</evidence>
<evidence type="ECO:0000256" key="4">
    <source>
        <dbReference type="ARBA" id="ARBA00022496"/>
    </source>
</evidence>
<comment type="similarity">
    <text evidence="10 11">Belongs to the TonB-dependent receptor family.</text>
</comment>
<dbReference type="FunFam" id="2.170.130.10:FF:000023">
    <property type="entry name" value="SusC/RagA family TonB-linked outer membrane protein"/>
    <property type="match status" value="1"/>
</dbReference>
<dbReference type="Gene3D" id="2.170.130.10">
    <property type="entry name" value="TonB-dependent receptor, plug domain"/>
    <property type="match status" value="1"/>
</dbReference>
<dbReference type="Pfam" id="PF07715">
    <property type="entry name" value="Plug"/>
    <property type="match status" value="1"/>
</dbReference>
<dbReference type="InterPro" id="IPR000531">
    <property type="entry name" value="Beta-barrel_TonB"/>
</dbReference>
<feature type="domain" description="Secretin/TonB short N-terminal" evidence="13">
    <location>
        <begin position="66"/>
        <end position="117"/>
    </location>
</feature>
<evidence type="ECO:0000256" key="12">
    <source>
        <dbReference type="SAM" id="SignalP"/>
    </source>
</evidence>
<evidence type="ECO:0000256" key="3">
    <source>
        <dbReference type="ARBA" id="ARBA00022452"/>
    </source>
</evidence>
<dbReference type="NCBIfam" id="TIGR04057">
    <property type="entry name" value="SusC_RagA_signa"/>
    <property type="match status" value="1"/>
</dbReference>
<proteinExistence type="inferred from homology"/>
<keyword evidence="3 10" id="KW-1134">Transmembrane beta strand</keyword>
<dbReference type="Pfam" id="PF13715">
    <property type="entry name" value="CarbopepD_reg_2"/>
    <property type="match status" value="1"/>
</dbReference>
<keyword evidence="12" id="KW-0732">Signal</keyword>
<dbReference type="InterPro" id="IPR039426">
    <property type="entry name" value="TonB-dep_rcpt-like"/>
</dbReference>
<keyword evidence="4" id="KW-0406">Ion transport</keyword>
<dbReference type="PROSITE" id="PS52016">
    <property type="entry name" value="TONB_DEPENDENT_REC_3"/>
    <property type="match status" value="1"/>
</dbReference>
<evidence type="ECO:0000256" key="10">
    <source>
        <dbReference type="PROSITE-ProRule" id="PRU01360"/>
    </source>
</evidence>
<evidence type="ECO:0000256" key="2">
    <source>
        <dbReference type="ARBA" id="ARBA00022448"/>
    </source>
</evidence>
<keyword evidence="6" id="KW-0408">Iron</keyword>
<dbReference type="Gene3D" id="2.40.170.20">
    <property type="entry name" value="TonB-dependent receptor, beta-barrel domain"/>
    <property type="match status" value="1"/>
</dbReference>
<dbReference type="InterPro" id="IPR023996">
    <property type="entry name" value="TonB-dep_OMP_SusC/RagA"/>
</dbReference>
<dbReference type="InterPro" id="IPR023997">
    <property type="entry name" value="TonB-dep_OMP_SusC/RagA_CS"/>
</dbReference>
<name>A0A1T5CUX0_9BACT</name>
<evidence type="ECO:0000313" key="14">
    <source>
        <dbReference type="EMBL" id="SKB62990.1"/>
    </source>
</evidence>
<keyword evidence="2 10" id="KW-0813">Transport</keyword>
<protein>
    <submittedName>
        <fullName evidence="14">TonB-linked outer membrane protein, SusC/RagA family</fullName>
    </submittedName>
</protein>
<dbReference type="InterPro" id="IPR037066">
    <property type="entry name" value="Plug_dom_sf"/>
</dbReference>
<evidence type="ECO:0000256" key="9">
    <source>
        <dbReference type="ARBA" id="ARBA00023237"/>
    </source>
</evidence>
<sequence length="1151" mass="126520">MNNQHIVIFNSLKRTIKIMKITILLLIMGFSQAFATTYAQTATLSISAKNETLESVLKKIEKQTEFLFFYNVADVNKDLIVSIDKQNSDIKEVLEEVKSQTGLKYSIKDRHIVLTNSRNHDNTYNRIQSVPQSGHLISGVVKDKSGEPIIGANILIKGTTNGVITDLDGNFSIEVPADAVLQISYMGYINQEVATKGQKQINVILIEDTQKLDEVVVTALGIKRQSRSLGYSTTLVGGEDFTMARDPNLGNALSGKIAGVSVSGNATGSGGSSRVIIRGNASLTGNNMPLYVVDGVPFDNSNLGSAGQWGGMDMGDGLNNINADDIESIQVLKGAAASALYGYRGGNGAVLITTKSGKKGKPTTIEFNNNLTFNTIYDYRDYQKVFGQGTYGSRPTDAISAKASEMTSWGEALDGGNAVNFLGDTYKYSYVDNWDSFYRTGINNASSVSISGSADKIAYRFGISNVYEQSILPNSGSNQQGINMNTTYDLLSNLQLAVNANYVFEKFNGRSNLSDGNGNTNASLIHRGNSFDIRWLERGSATSNWGTSESGAELLGGTNVYFNNPYWLQYRKTNDMNKNRLTGSMNLKWDITNWLYVQGAVQRDGYNLDFKQVQPVGAAADPSGWMTEYSKSYSEINLNYLVGFNKEFNDWSVAATFGGNRQRNITKQYIPSDGGRPFIIDGLWSVNNLGDKRAAKNYTEYQVNSIYGTADFGWKNQVFLNLTGRNDWFSTLSPANNHYFYPSATLSWVFSDAFETPDWFTFGKVRASYASASNGTAAYQNLLLYKLRDYTINGQHTITQNNNNQYPNPDLKPVRISEQEVGLNVAFFQNRLSFDMAYYRKNTKDDIAVVSTSSASGYTSKVMNVGEIQNQGFEFMVDVVPVKSSDFMWNTTLNFAYNDSEVKYLGGVAQLQIDGASSRSGNVSVQNVVGSSYGELIGHKYKRDDKGNIVFKNGIAQADDKLSSLGNGVYKLTGGWNNSFKYKDFSLAFLLDFKVGAKLFSGTNYSLFSEGLHKNTLVGRTSAEPNANIVGVGVMDDGNGNYVPNTVGVDAQTYYQGITSNNIAEEFVYNASFLKLRELSIGYEFPKTLLGKIKAVKGLNVSLVGRNLWTIVKHTDNIDPESAYNNSNGQGLELNGYPATRSVGFNVNVKF</sequence>
<dbReference type="Gene3D" id="2.60.40.1120">
    <property type="entry name" value="Carboxypeptidase-like, regulatory domain"/>
    <property type="match status" value="1"/>
</dbReference>
<feature type="chain" id="PRO_5013115029" evidence="12">
    <location>
        <begin position="36"/>
        <end position="1151"/>
    </location>
</feature>
<evidence type="ECO:0000313" key="15">
    <source>
        <dbReference type="Proteomes" id="UP000190852"/>
    </source>
</evidence>
<dbReference type="AlphaFoldDB" id="A0A1T5CUX0"/>
<evidence type="ECO:0000256" key="5">
    <source>
        <dbReference type="ARBA" id="ARBA00022692"/>
    </source>
</evidence>
<organism evidence="14 15">
    <name type="scientific">Parabacteroides chartae</name>
    <dbReference type="NCBI Taxonomy" id="1037355"/>
    <lineage>
        <taxon>Bacteria</taxon>
        <taxon>Pseudomonadati</taxon>
        <taxon>Bacteroidota</taxon>
        <taxon>Bacteroidia</taxon>
        <taxon>Bacteroidales</taxon>
        <taxon>Tannerellaceae</taxon>
        <taxon>Parabacteroides</taxon>
    </lineage>
</organism>
<keyword evidence="9 10" id="KW-0998">Cell outer membrane</keyword>
<dbReference type="InterPro" id="IPR008969">
    <property type="entry name" value="CarboxyPept-like_regulatory"/>
</dbReference>
<keyword evidence="5 10" id="KW-0812">Transmembrane</keyword>
<dbReference type="GO" id="GO:0006826">
    <property type="term" value="P:iron ion transport"/>
    <property type="evidence" value="ECO:0007669"/>
    <property type="project" value="UniProtKB-KW"/>
</dbReference>
<evidence type="ECO:0000256" key="7">
    <source>
        <dbReference type="ARBA" id="ARBA00023077"/>
    </source>
</evidence>
<dbReference type="InterPro" id="IPR011662">
    <property type="entry name" value="Secretin/TonB_short_N"/>
</dbReference>
<dbReference type="SMART" id="SM00965">
    <property type="entry name" value="STN"/>
    <property type="match status" value="1"/>
</dbReference>
<evidence type="ECO:0000256" key="1">
    <source>
        <dbReference type="ARBA" id="ARBA00004571"/>
    </source>
</evidence>
<keyword evidence="4" id="KW-0410">Iron transport</keyword>
<feature type="signal peptide" evidence="12">
    <location>
        <begin position="1"/>
        <end position="35"/>
    </location>
</feature>
<dbReference type="SUPFAM" id="SSF49464">
    <property type="entry name" value="Carboxypeptidase regulatory domain-like"/>
    <property type="match status" value="1"/>
</dbReference>
<evidence type="ECO:0000256" key="8">
    <source>
        <dbReference type="ARBA" id="ARBA00023136"/>
    </source>
</evidence>
<accession>A0A1T5CUX0</accession>